<dbReference type="GeneID" id="78816907"/>
<protein>
    <submittedName>
        <fullName evidence="2">Uncharacterized protein</fullName>
    </submittedName>
</protein>
<evidence type="ECO:0000313" key="3">
    <source>
        <dbReference type="Proteomes" id="UP000232133"/>
    </source>
</evidence>
<accession>A0A2H4U5J5</accession>
<feature type="transmembrane region" description="Helical" evidence="1">
    <location>
        <begin position="42"/>
        <end position="66"/>
    </location>
</feature>
<feature type="transmembrane region" description="Helical" evidence="1">
    <location>
        <begin position="18"/>
        <end position="36"/>
    </location>
</feature>
<dbReference type="AlphaFoldDB" id="A0A2H4U5J5"/>
<reference evidence="2 3" key="1">
    <citation type="submission" date="2016-10" db="EMBL/GenBank/DDBJ databases">
        <authorList>
            <person name="Varghese N."/>
        </authorList>
    </citation>
    <scope>NUCLEOTIDE SEQUENCE [LARGE SCALE GENOMIC DNA]</scope>
    <source>
        <strain evidence="2 3">KB11</strain>
    </source>
</reference>
<organism evidence="2 3">
    <name type="scientific">Methanobrevibacter smithii</name>
    <dbReference type="NCBI Taxonomy" id="2173"/>
    <lineage>
        <taxon>Archaea</taxon>
        <taxon>Methanobacteriati</taxon>
        <taxon>Methanobacteriota</taxon>
        <taxon>Methanomada group</taxon>
        <taxon>Methanobacteria</taxon>
        <taxon>Methanobacteriales</taxon>
        <taxon>Methanobacteriaceae</taxon>
        <taxon>Methanobrevibacter</taxon>
    </lineage>
</organism>
<name>A0A2H4U5J5_METSM</name>
<dbReference type="Proteomes" id="UP000232133">
    <property type="component" value="Chromosome"/>
</dbReference>
<keyword evidence="1" id="KW-0812">Transmembrane</keyword>
<gene>
    <name evidence="2" type="ORF">BK798_02760</name>
</gene>
<proteinExistence type="predicted"/>
<evidence type="ECO:0000313" key="2">
    <source>
        <dbReference type="EMBL" id="ATZ59405.1"/>
    </source>
</evidence>
<keyword evidence="1" id="KW-1133">Transmembrane helix</keyword>
<sequence length="72" mass="8225">MPIPSGIPYDFREIANKMAMLLGILIVVYALLWILAELKLIPVVLFAIFPQIVLLLIGIFIVYIAYSRRNSY</sequence>
<keyword evidence="1" id="KW-0472">Membrane</keyword>
<evidence type="ECO:0000256" key="1">
    <source>
        <dbReference type="SAM" id="Phobius"/>
    </source>
</evidence>
<dbReference type="RefSeq" id="WP_004034393.1">
    <property type="nucleotide sequence ID" value="NZ_AP025586.1"/>
</dbReference>
<dbReference type="EMBL" id="CP017803">
    <property type="protein sequence ID" value="ATZ59405.1"/>
    <property type="molecule type" value="Genomic_DNA"/>
</dbReference>